<name>A0A1I2V839_9SPHI</name>
<evidence type="ECO:0000313" key="1">
    <source>
        <dbReference type="EMBL" id="SFG83321.1"/>
    </source>
</evidence>
<dbReference type="STRING" id="414048.SAMN04489864_102466"/>
<dbReference type="OrthoDB" id="597504at2"/>
<gene>
    <name evidence="1" type="ORF">SAMN04489864_102466</name>
</gene>
<reference evidence="1 2" key="1">
    <citation type="submission" date="2016-10" db="EMBL/GenBank/DDBJ databases">
        <authorList>
            <person name="de Groot N.N."/>
        </authorList>
    </citation>
    <scope>NUCLEOTIDE SEQUENCE [LARGE SCALE GENOMIC DNA]</scope>
    <source>
        <strain evidence="1 2">DSM 18684</strain>
    </source>
</reference>
<sequence length="246" mass="27216">MQKNPILIILLLSFPYLGFTQQVSPPTQNTAKSKDLIIDTAGKKHPMSVQLQLGTSGLGASFRYGIKPRLTARMGINSIFGVKVDNAFQFSGFDADNELTSEVINLNILGEYLPFKGKSFKIVGGVAYLVKADGGIKFFPREGYDFNGLILTKEEVGNLDINLSWKGIAPYLGIGLFNSIPNKLFSVNVDIGAYYLNQPKSTVTGTNLLSDNKSIEPQLDKNMSSYRFFPVLQVNFNFNIHKFKKA</sequence>
<dbReference type="EMBL" id="FOPP01000002">
    <property type="protein sequence ID" value="SFG83321.1"/>
    <property type="molecule type" value="Genomic_DNA"/>
</dbReference>
<proteinExistence type="predicted"/>
<protein>
    <recommendedName>
        <fullName evidence="3">Outer membrane protein beta-barrel domain-containing protein</fullName>
    </recommendedName>
</protein>
<evidence type="ECO:0008006" key="3">
    <source>
        <dbReference type="Google" id="ProtNLM"/>
    </source>
</evidence>
<dbReference type="RefSeq" id="WP_090992483.1">
    <property type="nucleotide sequence ID" value="NZ_FOPP01000002.1"/>
</dbReference>
<dbReference type="Proteomes" id="UP000199666">
    <property type="component" value="Unassembled WGS sequence"/>
</dbReference>
<accession>A0A1I2V839</accession>
<evidence type="ECO:0000313" key="2">
    <source>
        <dbReference type="Proteomes" id="UP000199666"/>
    </source>
</evidence>
<dbReference type="Gene3D" id="2.40.160.170">
    <property type="match status" value="1"/>
</dbReference>
<organism evidence="1 2">
    <name type="scientific">Pedobacter insulae</name>
    <dbReference type="NCBI Taxonomy" id="414048"/>
    <lineage>
        <taxon>Bacteria</taxon>
        <taxon>Pseudomonadati</taxon>
        <taxon>Bacteroidota</taxon>
        <taxon>Sphingobacteriia</taxon>
        <taxon>Sphingobacteriales</taxon>
        <taxon>Sphingobacteriaceae</taxon>
        <taxon>Pedobacter</taxon>
    </lineage>
</organism>
<dbReference type="AlphaFoldDB" id="A0A1I2V839"/>
<keyword evidence="2" id="KW-1185">Reference proteome</keyword>